<dbReference type="PANTHER" id="PTHR10272">
    <property type="entry name" value="PLATELET-ACTIVATING FACTOR ACETYLHYDROLASE"/>
    <property type="match status" value="1"/>
</dbReference>
<keyword evidence="4" id="KW-0472">Membrane</keyword>
<keyword evidence="4" id="KW-1133">Transmembrane helix</keyword>
<dbReference type="PANTHER" id="PTHR10272:SF0">
    <property type="entry name" value="PLATELET-ACTIVATING FACTOR ACETYLHYDROLASE"/>
    <property type="match status" value="1"/>
</dbReference>
<keyword evidence="3" id="KW-0443">Lipid metabolism</keyword>
<dbReference type="SUPFAM" id="SSF53474">
    <property type="entry name" value="alpha/beta-Hydrolases"/>
    <property type="match status" value="1"/>
</dbReference>
<evidence type="ECO:0000256" key="3">
    <source>
        <dbReference type="ARBA" id="ARBA00023098"/>
    </source>
</evidence>
<evidence type="ECO:0000256" key="4">
    <source>
        <dbReference type="SAM" id="Phobius"/>
    </source>
</evidence>
<evidence type="ECO:0008006" key="7">
    <source>
        <dbReference type="Google" id="ProtNLM"/>
    </source>
</evidence>
<accession>A0ABX1RF42</accession>
<feature type="transmembrane region" description="Helical" evidence="4">
    <location>
        <begin position="21"/>
        <end position="40"/>
    </location>
</feature>
<keyword evidence="6" id="KW-1185">Reference proteome</keyword>
<proteinExistence type="predicted"/>
<dbReference type="Proteomes" id="UP001296706">
    <property type="component" value="Unassembled WGS sequence"/>
</dbReference>
<comment type="caution">
    <text evidence="5">The sequence shown here is derived from an EMBL/GenBank/DDBJ whole genome shotgun (WGS) entry which is preliminary data.</text>
</comment>
<gene>
    <name evidence="5" type="ORF">HF577_18260</name>
</gene>
<reference evidence="5 6" key="1">
    <citation type="submission" date="2020-04" db="EMBL/GenBank/DDBJ databases">
        <authorList>
            <person name="Klaysubun C."/>
            <person name="Duangmal K."/>
            <person name="Lipun K."/>
        </authorList>
    </citation>
    <scope>NUCLEOTIDE SEQUENCE [LARGE SCALE GENOMIC DNA]</scope>
    <source>
        <strain evidence="5 6">JCM 11839</strain>
    </source>
</reference>
<sequence length="393" mass="40106">MTGAAVGATVRRRRLRSGVGVTALVIVALLLGYLVVVGVLRSRTLMLPAPTGPHPVGRTITTVAAGGGTEDGARRATWVWYPADSRSADTAPPAEYVPDGWFGPGSLPPAVGLGWLLQDVDAVRSWARRDAAPASGRHPVVVLAPGYENAPWMYSTLGEELASRGVVVAVLVPPTTPARVVDGHPRTTAASSTPPTPAEIDLLLQQEAADMVALHDTLVAATDGTLAGSLDTDRTVFGGHSLGGGAAVLACELAPRCAGSINMDGPQPALPAGAPTRPALLLASDHSCAAVTPCTEQGQSPGYVDWLSRRRTAAPPSTIATITGAGHNAFGDPVHYFVAPPLGGLSGTGSIAPQRMHAVLTAVLHSTVSQLLGGDAGQDARELPELELVPAGG</sequence>
<keyword evidence="1" id="KW-0378">Hydrolase</keyword>
<evidence type="ECO:0000313" key="6">
    <source>
        <dbReference type="Proteomes" id="UP001296706"/>
    </source>
</evidence>
<evidence type="ECO:0000256" key="1">
    <source>
        <dbReference type="ARBA" id="ARBA00022801"/>
    </source>
</evidence>
<keyword evidence="4" id="KW-0812">Transmembrane</keyword>
<organism evidence="5 6">
    <name type="scientific">Pseudonocardia xinjiangensis</name>
    <dbReference type="NCBI Taxonomy" id="75289"/>
    <lineage>
        <taxon>Bacteria</taxon>
        <taxon>Bacillati</taxon>
        <taxon>Actinomycetota</taxon>
        <taxon>Actinomycetes</taxon>
        <taxon>Pseudonocardiales</taxon>
        <taxon>Pseudonocardiaceae</taxon>
        <taxon>Pseudonocardia</taxon>
    </lineage>
</organism>
<evidence type="ECO:0000256" key="2">
    <source>
        <dbReference type="ARBA" id="ARBA00022963"/>
    </source>
</evidence>
<protein>
    <recommendedName>
        <fullName evidence="7">Alpha/beta hydrolase family protein</fullName>
    </recommendedName>
</protein>
<dbReference type="RefSeq" id="WP_169397088.1">
    <property type="nucleotide sequence ID" value="NZ_BAAAJH010000008.1"/>
</dbReference>
<dbReference type="Gene3D" id="3.40.50.1820">
    <property type="entry name" value="alpha/beta hydrolase"/>
    <property type="match status" value="1"/>
</dbReference>
<keyword evidence="2" id="KW-0442">Lipid degradation</keyword>
<evidence type="ECO:0000313" key="5">
    <source>
        <dbReference type="EMBL" id="NMH79023.1"/>
    </source>
</evidence>
<name>A0ABX1RF42_9PSEU</name>
<dbReference type="EMBL" id="JAAXKY010000057">
    <property type="protein sequence ID" value="NMH79023.1"/>
    <property type="molecule type" value="Genomic_DNA"/>
</dbReference>
<dbReference type="InterPro" id="IPR029058">
    <property type="entry name" value="AB_hydrolase_fold"/>
</dbReference>